<reference evidence="1" key="1">
    <citation type="journal article" date="2021" name="New Phytol.">
        <title>Evolutionary innovations through gain and loss of genes in the ectomycorrhizal Boletales.</title>
        <authorList>
            <person name="Wu G."/>
            <person name="Miyauchi S."/>
            <person name="Morin E."/>
            <person name="Kuo A."/>
            <person name="Drula E."/>
            <person name="Varga T."/>
            <person name="Kohler A."/>
            <person name="Feng B."/>
            <person name="Cao Y."/>
            <person name="Lipzen A."/>
            <person name="Daum C."/>
            <person name="Hundley H."/>
            <person name="Pangilinan J."/>
            <person name="Johnson J."/>
            <person name="Barry K."/>
            <person name="LaButti K."/>
            <person name="Ng V."/>
            <person name="Ahrendt S."/>
            <person name="Min B."/>
            <person name="Choi I.G."/>
            <person name="Park H."/>
            <person name="Plett J.M."/>
            <person name="Magnuson J."/>
            <person name="Spatafora J.W."/>
            <person name="Nagy L.G."/>
            <person name="Henrissat B."/>
            <person name="Grigoriev I.V."/>
            <person name="Yang Z.L."/>
            <person name="Xu J."/>
            <person name="Martin F.M."/>
        </authorList>
    </citation>
    <scope>NUCLEOTIDE SEQUENCE</scope>
    <source>
        <strain evidence="1">ATCC 28755</strain>
    </source>
</reference>
<protein>
    <submittedName>
        <fullName evidence="1">GH3 auxin-responsive promoter</fullName>
    </submittedName>
</protein>
<organism evidence="1 2">
    <name type="scientific">Hygrophoropsis aurantiaca</name>
    <dbReference type="NCBI Taxonomy" id="72124"/>
    <lineage>
        <taxon>Eukaryota</taxon>
        <taxon>Fungi</taxon>
        <taxon>Dikarya</taxon>
        <taxon>Basidiomycota</taxon>
        <taxon>Agaricomycotina</taxon>
        <taxon>Agaricomycetes</taxon>
        <taxon>Agaricomycetidae</taxon>
        <taxon>Boletales</taxon>
        <taxon>Coniophorineae</taxon>
        <taxon>Hygrophoropsidaceae</taxon>
        <taxon>Hygrophoropsis</taxon>
    </lineage>
</organism>
<evidence type="ECO:0000313" key="2">
    <source>
        <dbReference type="Proteomes" id="UP000790377"/>
    </source>
</evidence>
<evidence type="ECO:0000313" key="1">
    <source>
        <dbReference type="EMBL" id="KAH7905159.1"/>
    </source>
</evidence>
<sequence length="537" mass="60923">MSSQTPIATLGPELRIRLKEHTEGLPNDIINTNLQARFVKEFDGLREFRDAIGLLTRLGSAIAEEDVKDMLSPGLPFFIAKSSGTSGKAAKLFPKYHHLVGAAPSRNPFAAKTCHITFMTYLRVIDVLRNEGKSTKVIVTVSSSGMVRMQHDLGIEKDPEMIKMTLPNTTSPIAVGHIRNYRSFLLMHALFALAEEKLTFVYATYSTIFIDMIMFMEEEWFTLLNSIENGTIPDFEDMSHVHAYLGPKLLPNPSRAQKLREIVLQQVNCILTGVFATTVPQMRYYLGPQVLINSRAVGASEGYIRVSYSFTDLNLFKLATKEFIEYLDITKNASPANLVPAWELETGRRYEVFLTTRDGLWRYRLEDIIEVAGFDPVEDMPLLRYVERLNRDLRLSAGVSITETQIIAGILAGEKSLGKVKEFTVIIDERASLRQFGYFVELQDALRPNAHLALHEVHDELRRINYDVNLHFSNKAIGETTIRILKPGSFSDYRQWRLDIARTAAGQTKVPVFVTDEVTKEWLKERVIHELLHPAED</sequence>
<dbReference type="EMBL" id="MU268258">
    <property type="protein sequence ID" value="KAH7905159.1"/>
    <property type="molecule type" value="Genomic_DNA"/>
</dbReference>
<proteinExistence type="predicted"/>
<gene>
    <name evidence="1" type="ORF">BJ138DRAFT_1118728</name>
</gene>
<dbReference type="Proteomes" id="UP000790377">
    <property type="component" value="Unassembled WGS sequence"/>
</dbReference>
<accession>A0ACB7ZWB2</accession>
<comment type="caution">
    <text evidence="1">The sequence shown here is derived from an EMBL/GenBank/DDBJ whole genome shotgun (WGS) entry which is preliminary data.</text>
</comment>
<keyword evidence="2" id="KW-1185">Reference proteome</keyword>
<name>A0ACB7ZWB2_9AGAM</name>